<keyword evidence="3" id="KW-1185">Reference proteome</keyword>
<organism evidence="2 3">
    <name type="scientific">Paraglaciecola aquimarina</name>
    <dbReference type="NCBI Taxonomy" id="1235557"/>
    <lineage>
        <taxon>Bacteria</taxon>
        <taxon>Pseudomonadati</taxon>
        <taxon>Pseudomonadota</taxon>
        <taxon>Gammaproteobacteria</taxon>
        <taxon>Alteromonadales</taxon>
        <taxon>Alteromonadaceae</taxon>
        <taxon>Paraglaciecola</taxon>
    </lineage>
</organism>
<protein>
    <submittedName>
        <fullName evidence="2">Glycosyltransferase family A protein</fullName>
        <ecNumber evidence="2">2.4.-.-</ecNumber>
    </submittedName>
</protein>
<dbReference type="InterPro" id="IPR001173">
    <property type="entry name" value="Glyco_trans_2-like"/>
</dbReference>
<dbReference type="RefSeq" id="WP_316027862.1">
    <property type="nucleotide sequence ID" value="NZ_JAWDIO010000002.1"/>
</dbReference>
<evidence type="ECO:0000259" key="1">
    <source>
        <dbReference type="Pfam" id="PF00535"/>
    </source>
</evidence>
<sequence length="212" mass="24665">MKKDLITVIIPVYNHENYVQHTINSIIQQTYSNIELIVINDGSRDKSNEMIKDIADKCTERFTHFTHIDKKNEGIIKTLNVGINMAQGKYLYIIASDDIAETTALQILHEFLSQNADYGLAVGGNKLIDSDNTQCYWDKDQNIVYDKSEATYLTFDEYLRKKRPNIDFLSEQFGLYNNLIADNHIPNGYLLEKKWWMNLVDTLRAPQWKTFT</sequence>
<dbReference type="PANTHER" id="PTHR43685:SF11">
    <property type="entry name" value="GLYCOSYLTRANSFERASE TAGX-RELATED"/>
    <property type="match status" value="1"/>
</dbReference>
<dbReference type="PANTHER" id="PTHR43685">
    <property type="entry name" value="GLYCOSYLTRANSFERASE"/>
    <property type="match status" value="1"/>
</dbReference>
<evidence type="ECO:0000313" key="3">
    <source>
        <dbReference type="Proteomes" id="UP001247805"/>
    </source>
</evidence>
<accession>A0ABU3T278</accession>
<reference evidence="2 3" key="1">
    <citation type="submission" date="2023-10" db="EMBL/GenBank/DDBJ databases">
        <title>Glaciecola aquimarina strain GGW-M5 nov., isolated from a coastal seawater.</title>
        <authorList>
            <person name="Bayburt H."/>
            <person name="Kim J.M."/>
            <person name="Choi B.J."/>
            <person name="Jeon C.O."/>
        </authorList>
    </citation>
    <scope>NUCLEOTIDE SEQUENCE [LARGE SCALE GENOMIC DNA]</scope>
    <source>
        <strain evidence="2 3">KCTC 32108</strain>
    </source>
</reference>
<dbReference type="EMBL" id="JAWDIO010000002">
    <property type="protein sequence ID" value="MDU0356373.1"/>
    <property type="molecule type" value="Genomic_DNA"/>
</dbReference>
<dbReference type="Pfam" id="PF00535">
    <property type="entry name" value="Glycos_transf_2"/>
    <property type="match status" value="1"/>
</dbReference>
<dbReference type="Proteomes" id="UP001247805">
    <property type="component" value="Unassembled WGS sequence"/>
</dbReference>
<feature type="domain" description="Glycosyltransferase 2-like" evidence="1">
    <location>
        <begin position="7"/>
        <end position="176"/>
    </location>
</feature>
<keyword evidence="2" id="KW-0808">Transferase</keyword>
<comment type="caution">
    <text evidence="2">The sequence shown here is derived from an EMBL/GenBank/DDBJ whole genome shotgun (WGS) entry which is preliminary data.</text>
</comment>
<gene>
    <name evidence="2" type="ORF">RS130_22980</name>
</gene>
<dbReference type="InterPro" id="IPR029044">
    <property type="entry name" value="Nucleotide-diphossugar_trans"/>
</dbReference>
<dbReference type="CDD" id="cd00761">
    <property type="entry name" value="Glyco_tranf_GTA_type"/>
    <property type="match status" value="1"/>
</dbReference>
<dbReference type="EC" id="2.4.-.-" evidence="2"/>
<evidence type="ECO:0000313" key="2">
    <source>
        <dbReference type="EMBL" id="MDU0356373.1"/>
    </source>
</evidence>
<keyword evidence="2" id="KW-0328">Glycosyltransferase</keyword>
<dbReference type="SUPFAM" id="SSF53448">
    <property type="entry name" value="Nucleotide-diphospho-sugar transferases"/>
    <property type="match status" value="1"/>
</dbReference>
<name>A0ABU3T278_9ALTE</name>
<dbReference type="GO" id="GO:0016757">
    <property type="term" value="F:glycosyltransferase activity"/>
    <property type="evidence" value="ECO:0007669"/>
    <property type="project" value="UniProtKB-KW"/>
</dbReference>
<proteinExistence type="predicted"/>
<dbReference type="InterPro" id="IPR050834">
    <property type="entry name" value="Glycosyltransf_2"/>
</dbReference>
<dbReference type="Gene3D" id="3.90.550.10">
    <property type="entry name" value="Spore Coat Polysaccharide Biosynthesis Protein SpsA, Chain A"/>
    <property type="match status" value="1"/>
</dbReference>